<name>A0A0K2G6T6_NITMO</name>
<reference evidence="1 2" key="1">
    <citation type="journal article" date="2015" name="Proc. Natl. Acad. Sci. U.S.A.">
        <title>Expanded metabolic versatility of ubiquitous nitrite-oxidizing bacteria from the genus Nitrospira.</title>
        <authorList>
            <person name="Koch H."/>
            <person name="Lucker S."/>
            <person name="Albertsen M."/>
            <person name="Kitzinger K."/>
            <person name="Herbold C."/>
            <person name="Spieck E."/>
            <person name="Nielsen P.H."/>
            <person name="Wagner M."/>
            <person name="Daims H."/>
        </authorList>
    </citation>
    <scope>NUCLEOTIDE SEQUENCE [LARGE SCALE GENOMIC DNA]</scope>
    <source>
        <strain evidence="1 2">NSP M-1</strain>
    </source>
</reference>
<dbReference type="EMBL" id="CP011801">
    <property type="protein sequence ID" value="ALA56569.1"/>
    <property type="molecule type" value="Genomic_DNA"/>
</dbReference>
<accession>A0A0K2G6T6</accession>
<keyword evidence="2" id="KW-1185">Reference proteome</keyword>
<gene>
    <name evidence="1" type="ORF">NITMOv2_0129</name>
</gene>
<dbReference type="Proteomes" id="UP000069205">
    <property type="component" value="Chromosome"/>
</dbReference>
<proteinExistence type="predicted"/>
<protein>
    <submittedName>
        <fullName evidence="1">Uncharacterized protein</fullName>
    </submittedName>
</protein>
<dbReference type="KEGG" id="nmv:NITMOv2_0129"/>
<sequence>MGLATLRQQPFRDEIYQAAVKRGQIVEQFYPVFS</sequence>
<evidence type="ECO:0000313" key="1">
    <source>
        <dbReference type="EMBL" id="ALA56569.1"/>
    </source>
</evidence>
<dbReference type="AlphaFoldDB" id="A0A0K2G6T6"/>
<evidence type="ECO:0000313" key="2">
    <source>
        <dbReference type="Proteomes" id="UP000069205"/>
    </source>
</evidence>
<organism evidence="1 2">
    <name type="scientific">Nitrospira moscoviensis</name>
    <dbReference type="NCBI Taxonomy" id="42253"/>
    <lineage>
        <taxon>Bacteria</taxon>
        <taxon>Pseudomonadati</taxon>
        <taxon>Nitrospirota</taxon>
        <taxon>Nitrospiria</taxon>
        <taxon>Nitrospirales</taxon>
        <taxon>Nitrospiraceae</taxon>
        <taxon>Nitrospira</taxon>
    </lineage>
</organism>